<sequence length="321" mass="36366">MRIPNKLTVGDEIRIIAPSCSAAIITEEGVEQTKKKLEELGFTVSYGRHIFECDLQQSSSIEHRVSDIHDAFQDNHVKAVLTVIGGFNCNEILPYLNYEMIANNPKILCGFSDITALATAITKKCGFVTYSGPHFSSFLMEQAQDYQLSYFQKCLMENKPYTIKASSIWSDDAWYLDQHNRHFEAASWKVYSEGEASGQLFGGNLCTLNLLQGTPYMPDLSNSILFLEDDELVTPEIFARDFTSLLQATTNIKGIAIGRFQRASKMTEEQLHFMLDKHPTLRRIPVIYDVDFGHTQPIFTFPIGGTIQMNTKDFMIHVTKF</sequence>
<reference evidence="5 6" key="1">
    <citation type="submission" date="2024-07" db="EMBL/GenBank/DDBJ databases">
        <title>Characterization of a bacterium isolated from hydrolysated instant sea cucumber by whole-genome sequencing and metabolomics.</title>
        <authorList>
            <person name="Luo X."/>
            <person name="Zhang Z."/>
            <person name="Zheng Z."/>
            <person name="Zhang W."/>
            <person name="Ming T."/>
            <person name="Jiao L."/>
            <person name="Su X."/>
            <person name="Kong F."/>
            <person name="Xu J."/>
        </authorList>
    </citation>
    <scope>NUCLEOTIDE SEQUENCE [LARGE SCALE GENOMIC DNA]</scope>
    <source>
        <strain evidence="5 6">XL-2024</strain>
    </source>
</reference>
<comment type="similarity">
    <text evidence="1">Belongs to the peptidase S66 family.</text>
</comment>
<evidence type="ECO:0000256" key="1">
    <source>
        <dbReference type="ARBA" id="ARBA00010233"/>
    </source>
</evidence>
<evidence type="ECO:0000259" key="4">
    <source>
        <dbReference type="Pfam" id="PF17676"/>
    </source>
</evidence>
<dbReference type="RefSeq" id="WP_368636881.1">
    <property type="nucleotide sequence ID" value="NZ_JBFRHK010000008.1"/>
</dbReference>
<keyword evidence="2 5" id="KW-0378">Hydrolase</keyword>
<dbReference type="PANTHER" id="PTHR30237">
    <property type="entry name" value="MURAMOYLTETRAPEPTIDE CARBOXYPEPTIDASE"/>
    <property type="match status" value="1"/>
</dbReference>
<evidence type="ECO:0000313" key="5">
    <source>
        <dbReference type="EMBL" id="MEX3746207.1"/>
    </source>
</evidence>
<dbReference type="InterPro" id="IPR029062">
    <property type="entry name" value="Class_I_gatase-like"/>
</dbReference>
<keyword evidence="6" id="KW-1185">Reference proteome</keyword>
<dbReference type="GO" id="GO:0016787">
    <property type="term" value="F:hydrolase activity"/>
    <property type="evidence" value="ECO:0007669"/>
    <property type="project" value="UniProtKB-KW"/>
</dbReference>
<dbReference type="CDD" id="cd07062">
    <property type="entry name" value="Peptidase_S66_mccF_like"/>
    <property type="match status" value="1"/>
</dbReference>
<feature type="domain" description="LD-carboxypeptidase N-terminal" evidence="3">
    <location>
        <begin position="13"/>
        <end position="132"/>
    </location>
</feature>
<name>A0ABV3VZ59_9BACI</name>
<accession>A0ABV3VZ59</accession>
<dbReference type="Pfam" id="PF02016">
    <property type="entry name" value="Peptidase_S66"/>
    <property type="match status" value="1"/>
</dbReference>
<dbReference type="InterPro" id="IPR040921">
    <property type="entry name" value="Peptidase_S66C"/>
</dbReference>
<dbReference type="Proteomes" id="UP001558534">
    <property type="component" value="Unassembled WGS sequence"/>
</dbReference>
<protein>
    <submittedName>
        <fullName evidence="5">S66 peptidase family protein</fullName>
        <ecNumber evidence="5">3.4.-.-</ecNumber>
    </submittedName>
</protein>
<dbReference type="Gene3D" id="3.40.50.10740">
    <property type="entry name" value="Class I glutamine amidotransferase-like"/>
    <property type="match status" value="1"/>
</dbReference>
<dbReference type="InterPro" id="IPR003507">
    <property type="entry name" value="S66_fam"/>
</dbReference>
<dbReference type="Pfam" id="PF17676">
    <property type="entry name" value="Peptidase_S66C"/>
    <property type="match status" value="1"/>
</dbReference>
<dbReference type="PIRSF" id="PIRSF028757">
    <property type="entry name" value="LD-carboxypeptidase"/>
    <property type="match status" value="1"/>
</dbReference>
<dbReference type="Gene3D" id="3.50.30.60">
    <property type="entry name" value="LD-carboxypeptidase A C-terminal domain-like"/>
    <property type="match status" value="1"/>
</dbReference>
<dbReference type="SUPFAM" id="SSF141986">
    <property type="entry name" value="LD-carboxypeptidase A C-terminal domain-like"/>
    <property type="match status" value="1"/>
</dbReference>
<dbReference type="InterPro" id="IPR027461">
    <property type="entry name" value="Carboxypeptidase_A_C_sf"/>
</dbReference>
<dbReference type="InterPro" id="IPR040449">
    <property type="entry name" value="Peptidase_S66_N"/>
</dbReference>
<dbReference type="SUPFAM" id="SSF52317">
    <property type="entry name" value="Class I glutamine amidotransferase-like"/>
    <property type="match status" value="1"/>
</dbReference>
<comment type="caution">
    <text evidence="5">The sequence shown here is derived from an EMBL/GenBank/DDBJ whole genome shotgun (WGS) entry which is preliminary data.</text>
</comment>
<evidence type="ECO:0000259" key="3">
    <source>
        <dbReference type="Pfam" id="PF02016"/>
    </source>
</evidence>
<gene>
    <name evidence="5" type="ORF">AB1300_13790</name>
</gene>
<feature type="domain" description="LD-carboxypeptidase C-terminal" evidence="4">
    <location>
        <begin position="197"/>
        <end position="308"/>
    </location>
</feature>
<dbReference type="EC" id="3.4.-.-" evidence="5"/>
<dbReference type="PANTHER" id="PTHR30237:SF6">
    <property type="entry name" value="CARBOXYPEPTIDASE YOCD-RELATED"/>
    <property type="match status" value="1"/>
</dbReference>
<evidence type="ECO:0000256" key="2">
    <source>
        <dbReference type="ARBA" id="ARBA00022801"/>
    </source>
</evidence>
<organism evidence="5 6">
    <name type="scientific">Lysinibacillus xylanilyticus</name>
    <dbReference type="NCBI Taxonomy" id="582475"/>
    <lineage>
        <taxon>Bacteria</taxon>
        <taxon>Bacillati</taxon>
        <taxon>Bacillota</taxon>
        <taxon>Bacilli</taxon>
        <taxon>Bacillales</taxon>
        <taxon>Bacillaceae</taxon>
        <taxon>Lysinibacillus</taxon>
    </lineage>
</organism>
<evidence type="ECO:0000313" key="6">
    <source>
        <dbReference type="Proteomes" id="UP001558534"/>
    </source>
</evidence>
<dbReference type="EMBL" id="JBFRHK010000008">
    <property type="protein sequence ID" value="MEX3746207.1"/>
    <property type="molecule type" value="Genomic_DNA"/>
</dbReference>
<proteinExistence type="inferred from homology"/>
<dbReference type="InterPro" id="IPR027478">
    <property type="entry name" value="LdcA_N"/>
</dbReference>